<keyword evidence="5" id="KW-0997">Cell inner membrane</keyword>
<evidence type="ECO:0000313" key="10">
    <source>
        <dbReference type="EMBL" id="MBQ0934810.1"/>
    </source>
</evidence>
<proteinExistence type="predicted"/>
<evidence type="ECO:0000256" key="2">
    <source>
        <dbReference type="ARBA" id="ARBA00014213"/>
    </source>
</evidence>
<keyword evidence="6 9" id="KW-0812">Transmembrane</keyword>
<feature type="transmembrane region" description="Helical" evidence="9">
    <location>
        <begin position="12"/>
        <end position="32"/>
    </location>
</feature>
<feature type="transmembrane region" description="Helical" evidence="9">
    <location>
        <begin position="295"/>
        <end position="311"/>
    </location>
</feature>
<reference evidence="10 11" key="1">
    <citation type="submission" date="2021-04" db="EMBL/GenBank/DDBJ databases">
        <title>The genome sequence of type strain Ideonella paludis KCTC 32238.</title>
        <authorList>
            <person name="Liu Y."/>
        </authorList>
    </citation>
    <scope>NUCLEOTIDE SEQUENCE [LARGE SCALE GENOMIC DNA]</scope>
    <source>
        <strain evidence="10 11">KCTC 32238</strain>
    </source>
</reference>
<organism evidence="10 11">
    <name type="scientific">Ideonella paludis</name>
    <dbReference type="NCBI Taxonomy" id="1233411"/>
    <lineage>
        <taxon>Bacteria</taxon>
        <taxon>Pseudomonadati</taxon>
        <taxon>Pseudomonadota</taxon>
        <taxon>Betaproteobacteria</taxon>
        <taxon>Burkholderiales</taxon>
        <taxon>Sphaerotilaceae</taxon>
        <taxon>Ideonella</taxon>
    </lineage>
</organism>
<dbReference type="InterPro" id="IPR005495">
    <property type="entry name" value="LptG/LptF_permease"/>
</dbReference>
<evidence type="ECO:0000256" key="6">
    <source>
        <dbReference type="ARBA" id="ARBA00022692"/>
    </source>
</evidence>
<dbReference type="Pfam" id="PF03739">
    <property type="entry name" value="LptF_LptG"/>
    <property type="match status" value="1"/>
</dbReference>
<evidence type="ECO:0000256" key="5">
    <source>
        <dbReference type="ARBA" id="ARBA00022519"/>
    </source>
</evidence>
<dbReference type="Proteomes" id="UP000672097">
    <property type="component" value="Unassembled WGS sequence"/>
</dbReference>
<evidence type="ECO:0000256" key="8">
    <source>
        <dbReference type="ARBA" id="ARBA00023136"/>
    </source>
</evidence>
<feature type="transmembrane region" description="Helical" evidence="9">
    <location>
        <begin position="52"/>
        <end position="76"/>
    </location>
</feature>
<sequence length="365" mass="40103">MLFDSSVRREIARTFGATLVVILTIVLTMMLIRTLGEAARGSVAPKDVVLALGFLAVGQLPTMLTLSIFVAIVVTLGRMYRDSEMAIWFSSGIPLSRFARPVLRAGWPVIAATLLLVSVIWPWANAQIAEMKTRYQQRSDLLRVSPGSFQSSADGNRVFFVERAGDVGGAQHVFLLDKQEAREAVTTARSGRLISEQGERRLILETGQRNEQNTASQTFSRMTFERFAMTVDLDSAATLDKPPPKATPTLDLLRQPSAANQGELTWRLGLVLAAANLLLLGIATAATNPRRASNWNLMFALLGFVVYYNLVNLSQAWVASQRLSMGAALVAVHGPALLLAVLLIVWRDRGSVQTWRDWLSPRRAA</sequence>
<dbReference type="RefSeq" id="WP_210807115.1">
    <property type="nucleotide sequence ID" value="NZ_JAGQDG010000002.1"/>
</dbReference>
<dbReference type="EMBL" id="JAGQDG010000002">
    <property type="protein sequence ID" value="MBQ0934810.1"/>
    <property type="molecule type" value="Genomic_DNA"/>
</dbReference>
<keyword evidence="3" id="KW-0813">Transport</keyword>
<dbReference type="NCBIfam" id="TIGR04407">
    <property type="entry name" value="LptF_YjgP"/>
    <property type="match status" value="1"/>
</dbReference>
<evidence type="ECO:0000256" key="4">
    <source>
        <dbReference type="ARBA" id="ARBA00022475"/>
    </source>
</evidence>
<comment type="caution">
    <text evidence="10">The sequence shown here is derived from an EMBL/GenBank/DDBJ whole genome shotgun (WGS) entry which is preliminary data.</text>
</comment>
<name>A0ABS5DUI6_9BURK</name>
<protein>
    <recommendedName>
        <fullName evidence="2">Lipopolysaccharide export system permease protein LptF</fullName>
    </recommendedName>
</protein>
<keyword evidence="4" id="KW-1003">Cell membrane</keyword>
<feature type="transmembrane region" description="Helical" evidence="9">
    <location>
        <begin position="105"/>
        <end position="124"/>
    </location>
</feature>
<feature type="transmembrane region" description="Helical" evidence="9">
    <location>
        <begin position="264"/>
        <end position="283"/>
    </location>
</feature>
<gene>
    <name evidence="10" type="primary">lptF</name>
    <name evidence="10" type="ORF">KAK11_05660</name>
</gene>
<evidence type="ECO:0000256" key="1">
    <source>
        <dbReference type="ARBA" id="ARBA00004429"/>
    </source>
</evidence>
<feature type="transmembrane region" description="Helical" evidence="9">
    <location>
        <begin position="323"/>
        <end position="346"/>
    </location>
</feature>
<dbReference type="PANTHER" id="PTHR33529">
    <property type="entry name" value="SLR0882 PROTEIN-RELATED"/>
    <property type="match status" value="1"/>
</dbReference>
<keyword evidence="7 9" id="KW-1133">Transmembrane helix</keyword>
<evidence type="ECO:0000256" key="7">
    <source>
        <dbReference type="ARBA" id="ARBA00022989"/>
    </source>
</evidence>
<keyword evidence="11" id="KW-1185">Reference proteome</keyword>
<evidence type="ECO:0000256" key="9">
    <source>
        <dbReference type="SAM" id="Phobius"/>
    </source>
</evidence>
<evidence type="ECO:0000256" key="3">
    <source>
        <dbReference type="ARBA" id="ARBA00022448"/>
    </source>
</evidence>
<dbReference type="PANTHER" id="PTHR33529:SF7">
    <property type="entry name" value="LIPOPOLYSACCHARIDE EXPORT SYSTEM PERMEASE PROTEIN LPTF"/>
    <property type="match status" value="1"/>
</dbReference>
<keyword evidence="8 9" id="KW-0472">Membrane</keyword>
<dbReference type="InterPro" id="IPR030922">
    <property type="entry name" value="LptF"/>
</dbReference>
<accession>A0ABS5DUI6</accession>
<evidence type="ECO:0000313" key="11">
    <source>
        <dbReference type="Proteomes" id="UP000672097"/>
    </source>
</evidence>
<comment type="subcellular location">
    <subcellularLocation>
        <location evidence="1">Cell inner membrane</location>
        <topology evidence="1">Multi-pass membrane protein</topology>
    </subcellularLocation>
</comment>